<gene>
    <name evidence="2" type="ORF">ACFQDL_11465</name>
</gene>
<dbReference type="InterPro" id="IPR005116">
    <property type="entry name" value="Transp-assoc_OB_typ1"/>
</dbReference>
<comment type="caution">
    <text evidence="2">The sequence shown here is derived from an EMBL/GenBank/DDBJ whole genome shotgun (WGS) entry which is preliminary data.</text>
</comment>
<name>A0ABW1ZZU4_9GAMM</name>
<evidence type="ECO:0000259" key="1">
    <source>
        <dbReference type="Pfam" id="PF03459"/>
    </source>
</evidence>
<dbReference type="EMBL" id="JBHSWE010000001">
    <property type="protein sequence ID" value="MFC6670629.1"/>
    <property type="molecule type" value="Genomic_DNA"/>
</dbReference>
<organism evidence="2 3">
    <name type="scientific">Marinobacterium aestuariivivens</name>
    <dbReference type="NCBI Taxonomy" id="1698799"/>
    <lineage>
        <taxon>Bacteria</taxon>
        <taxon>Pseudomonadati</taxon>
        <taxon>Pseudomonadota</taxon>
        <taxon>Gammaproteobacteria</taxon>
        <taxon>Oceanospirillales</taxon>
        <taxon>Oceanospirillaceae</taxon>
        <taxon>Marinobacterium</taxon>
    </lineage>
</organism>
<accession>A0ABW1ZZU4</accession>
<protein>
    <submittedName>
        <fullName evidence="2">TOBE domain-containing protein</fullName>
    </submittedName>
</protein>
<dbReference type="Pfam" id="PF03459">
    <property type="entry name" value="TOBE"/>
    <property type="match status" value="1"/>
</dbReference>
<dbReference type="InterPro" id="IPR008995">
    <property type="entry name" value="Mo/tungstate-bd_C_term_dom"/>
</dbReference>
<reference evidence="3" key="1">
    <citation type="journal article" date="2019" name="Int. J. Syst. Evol. Microbiol.">
        <title>The Global Catalogue of Microorganisms (GCM) 10K type strain sequencing project: providing services to taxonomists for standard genome sequencing and annotation.</title>
        <authorList>
            <consortium name="The Broad Institute Genomics Platform"/>
            <consortium name="The Broad Institute Genome Sequencing Center for Infectious Disease"/>
            <person name="Wu L."/>
            <person name="Ma J."/>
        </authorList>
    </citation>
    <scope>NUCLEOTIDE SEQUENCE [LARGE SCALE GENOMIC DNA]</scope>
    <source>
        <strain evidence="3">NBRC 111756</strain>
    </source>
</reference>
<dbReference type="RefSeq" id="WP_379909134.1">
    <property type="nucleotide sequence ID" value="NZ_JBHSWE010000001.1"/>
</dbReference>
<dbReference type="Proteomes" id="UP001596422">
    <property type="component" value="Unassembled WGS sequence"/>
</dbReference>
<sequence>MEREDVRDNRLAGTLAGIERGTEFDEYRIELDGGEPLCALVPRNRAAGLSFKTGDALYACFAPDQVILATLG</sequence>
<dbReference type="SUPFAM" id="SSF50331">
    <property type="entry name" value="MOP-like"/>
    <property type="match status" value="1"/>
</dbReference>
<evidence type="ECO:0000313" key="2">
    <source>
        <dbReference type="EMBL" id="MFC6670629.1"/>
    </source>
</evidence>
<proteinExistence type="predicted"/>
<keyword evidence="3" id="KW-1185">Reference proteome</keyword>
<evidence type="ECO:0000313" key="3">
    <source>
        <dbReference type="Proteomes" id="UP001596422"/>
    </source>
</evidence>
<feature type="domain" description="Transport-associated OB type 1" evidence="1">
    <location>
        <begin position="8"/>
        <end position="68"/>
    </location>
</feature>
<dbReference type="Gene3D" id="2.40.50.100">
    <property type="match status" value="1"/>
</dbReference>